<dbReference type="EMBL" id="SAYW01000002">
    <property type="protein sequence ID" value="RWU08105.1"/>
    <property type="molecule type" value="Genomic_DNA"/>
</dbReference>
<sequence length="1134" mass="124920">MIKKSFFLAVASLLATSLYAQQHNPANRYVPPSPNAAALAKFVDIPVNTHTGVPQVGVPIYNWKNEVSGLSLDVSLNYHAGGVKVEEIASNVGLGWSLNAGGVITRTMRGRPDEAALGFLNTSVLPNISTPLYSGGILTPQVGLGYAVNLTNSPTDFQTVLDIEGNSLDGAQDIFFYNFNGKSGKFFIGKNGSILIQSLDNLKINPIRLHPFQLNGFEVIDDEGRLYVFSATETTASTVHTLLTTGKGLNENYVNEYTSSWYLSEIKSADRQSSIRFDYDGGFQSYETGYSESKAINLSGNPLEGTPVGYTDEHSRSSTYAHVYALRLKKISFPDSTFVDFSYGSRTDLTGGYALNRILINNAGYAYDFKLTQGYFNGRLQLFELRKSAFQQQEPPYIFSYYGSLPARSSTSIDYWGYANTSGAGTLIPKLTLGMAFDPFLDGSDRRTDAEAVKSGSLQKIIYPTGGSTVYEMEANEAYGENDFFIDYKKKGPYNVGKTTVNIAYPYDFSDAPGAVDFYIKFMELSRIVPQPGEPVWWIEEDIDNTPINIVLSNAAGTWSTVLYSGTYGQIKNIGEVVLNGFSLPASGPYKVEVQMSTAFLYPVEFSVNVSASYKTGFKNTLVGGLRAKRITNYLDTAATIPASAKAFSYLMDNGRSSGKLAALPTNGFFYLTTRELYDGPNFLAGKVDLFNRSSESGQPLGSVQGSPIGYNRVTVQELEGNSTPNGKTVYEFSDLIHRGGSGSYPFLPGEYISWAAALPLKEQTYNASGTLLKLVENSYAITIEEHANENFRSLKTGLAYSANTGVNDYKQFVVRQEYPIYGNSLKQWQKEATYENGAAIVSEQSYTYDLMHQTKTITKQTSDGSIKTKLYYPYDFTGLWQFNQLVAENRIANAVKTELWRLDGGVEQTLISGEATDFATFGSALRASATYQVKTAGYAPMAHHSSQLLPAGSYRVKEAIHAYNGKGAPLTVSAFEGSKSGLLWQPDGLRLKALFDNADASEIYVADFETNGNYAIGHTGGLSYNGNFTLSFVPPNGKNYVLNYWSWNGSKWNMVSQAYSPSMSISGIIDDVMIYPSDALPMKSFTYFPLFGVRDILEPAQLQRFEYDVYGRLMSLKDRFGDLVKAYDYHYKP</sequence>
<evidence type="ECO:0000256" key="1">
    <source>
        <dbReference type="SAM" id="SignalP"/>
    </source>
</evidence>
<dbReference type="RefSeq" id="WP_113646629.1">
    <property type="nucleotide sequence ID" value="NZ_QMHN01000002.1"/>
</dbReference>
<proteinExistence type="predicted"/>
<evidence type="ECO:0008006" key="4">
    <source>
        <dbReference type="Google" id="ProtNLM"/>
    </source>
</evidence>
<protein>
    <recommendedName>
        <fullName evidence="4">YD repeat-containing protein</fullName>
    </recommendedName>
</protein>
<reference evidence="2 3" key="1">
    <citation type="submission" date="2018-06" db="EMBL/GenBank/DDBJ databases">
        <title>Pedobacter endophyticus sp. nov., an endophytic bacterium isolated from a leaf of Triticum aestivum.</title>
        <authorList>
            <person name="Zhang L."/>
        </authorList>
    </citation>
    <scope>NUCLEOTIDE SEQUENCE [LARGE SCALE GENOMIC DNA]</scope>
    <source>
        <strain evidence="2 3">CM134L-2</strain>
    </source>
</reference>
<dbReference type="OrthoDB" id="903892at2"/>
<gene>
    <name evidence="2" type="ORF">DPV69_06905</name>
</gene>
<evidence type="ECO:0000313" key="3">
    <source>
        <dbReference type="Proteomes" id="UP000284120"/>
    </source>
</evidence>
<organism evidence="2 3">
    <name type="scientific">Pedobacter chitinilyticus</name>
    <dbReference type="NCBI Taxonomy" id="2233776"/>
    <lineage>
        <taxon>Bacteria</taxon>
        <taxon>Pseudomonadati</taxon>
        <taxon>Bacteroidota</taxon>
        <taxon>Sphingobacteriia</taxon>
        <taxon>Sphingobacteriales</taxon>
        <taxon>Sphingobacteriaceae</taxon>
        <taxon>Pedobacter</taxon>
    </lineage>
</organism>
<evidence type="ECO:0000313" key="2">
    <source>
        <dbReference type="EMBL" id="RWU08105.1"/>
    </source>
</evidence>
<feature type="signal peptide" evidence="1">
    <location>
        <begin position="1"/>
        <end position="20"/>
    </location>
</feature>
<comment type="caution">
    <text evidence="2">The sequence shown here is derived from an EMBL/GenBank/DDBJ whole genome shotgun (WGS) entry which is preliminary data.</text>
</comment>
<feature type="chain" id="PRO_5018729321" description="YD repeat-containing protein" evidence="1">
    <location>
        <begin position="21"/>
        <end position="1134"/>
    </location>
</feature>
<dbReference type="AlphaFoldDB" id="A0A3S3R6Q5"/>
<keyword evidence="3" id="KW-1185">Reference proteome</keyword>
<dbReference type="Proteomes" id="UP000284120">
    <property type="component" value="Unassembled WGS sequence"/>
</dbReference>
<name>A0A3S3R6Q5_9SPHI</name>
<accession>A0A3S3R6Q5</accession>
<keyword evidence="1" id="KW-0732">Signal</keyword>